<protein>
    <submittedName>
        <fullName evidence="1">Segregation and condensation protein B</fullName>
    </submittedName>
</protein>
<keyword evidence="2" id="KW-1185">Reference proteome</keyword>
<dbReference type="EMBL" id="CP002792">
    <property type="protein sequence ID" value="AEH06540.1"/>
    <property type="molecule type" value="Genomic_DNA"/>
</dbReference>
<evidence type="ECO:0000313" key="2">
    <source>
        <dbReference type="Proteomes" id="UP000009296"/>
    </source>
</evidence>
<dbReference type="HOGENOM" id="CLU_1405969_0_0_2"/>
<dbReference type="KEGG" id="mok:Metok_0560"/>
<name>F8ALF1_METOI</name>
<dbReference type="GeneID" id="10772686"/>
<organism evidence="1 2">
    <name type="scientific">Methanothermococcus okinawensis (strain DSM 14208 / JCM 11175 / IH1)</name>
    <dbReference type="NCBI Taxonomy" id="647113"/>
    <lineage>
        <taxon>Archaea</taxon>
        <taxon>Methanobacteriati</taxon>
        <taxon>Methanobacteriota</taxon>
        <taxon>Methanomada group</taxon>
        <taxon>Methanococci</taxon>
        <taxon>Methanococcales</taxon>
        <taxon>Methanococcaceae</taxon>
        <taxon>Methanothermococcus</taxon>
    </lineage>
</organism>
<gene>
    <name evidence="1" type="ordered locus">Metok_0560</name>
</gene>
<dbReference type="RefSeq" id="WP_013866726.1">
    <property type="nucleotide sequence ID" value="NC_015636.1"/>
</dbReference>
<dbReference type="eggNOG" id="arCOG02614">
    <property type="taxonomic scope" value="Archaea"/>
</dbReference>
<dbReference type="Proteomes" id="UP000009296">
    <property type="component" value="Chromosome"/>
</dbReference>
<sequence length="191" mass="22115">MKVGITKMYADIAKIIGIENYDVVNPYNNKLTEYYDLLIISKGYKERVKKLNPYPIFEIKSATFDDLIDSLNGLKRLNIGAPNKIDKYIETIQKKKNEIKSLKYPKNVKINSKTEFIKKIIADLGLNISDDGILIIPDYMVDKNITITTIDENGKKTYIMLNTHRYDLNTLERIEDRYLSIIKSINKLSVE</sequence>
<proteinExistence type="predicted"/>
<dbReference type="STRING" id="647113.Metok_0560"/>
<accession>F8ALF1</accession>
<reference evidence="1" key="1">
    <citation type="submission" date="2011-05" db="EMBL/GenBank/DDBJ databases">
        <title>Complete sequence of chromosome of Methanothermococcus okinawensis IH1.</title>
        <authorList>
            <consortium name="US DOE Joint Genome Institute"/>
            <person name="Lucas S."/>
            <person name="Han J."/>
            <person name="Lapidus A."/>
            <person name="Cheng J.-F."/>
            <person name="Goodwin L."/>
            <person name="Pitluck S."/>
            <person name="Peters L."/>
            <person name="Mikhailova N."/>
            <person name="Held B."/>
            <person name="Han C."/>
            <person name="Tapia R."/>
            <person name="Land M."/>
            <person name="Hauser L."/>
            <person name="Kyrpides N."/>
            <person name="Ivanova N."/>
            <person name="Pagani I."/>
            <person name="Sieprawska-Lupa M."/>
            <person name="Takai K."/>
            <person name="Miyazaki J."/>
            <person name="Whitman W."/>
            <person name="Woyke T."/>
        </authorList>
    </citation>
    <scope>NUCLEOTIDE SEQUENCE</scope>
    <source>
        <strain evidence="1">IH1</strain>
    </source>
</reference>
<dbReference type="OrthoDB" id="8628at2157"/>
<evidence type="ECO:0000313" key="1">
    <source>
        <dbReference type="EMBL" id="AEH06540.1"/>
    </source>
</evidence>
<dbReference type="AlphaFoldDB" id="F8ALF1"/>